<dbReference type="AlphaFoldDB" id="A0A8J2K6V7"/>
<reference evidence="2" key="1">
    <citation type="submission" date="2021-06" db="EMBL/GenBank/DDBJ databases">
        <authorList>
            <person name="Hodson N. C."/>
            <person name="Mongue J. A."/>
            <person name="Jaron S. K."/>
        </authorList>
    </citation>
    <scope>NUCLEOTIDE SEQUENCE</scope>
</reference>
<keyword evidence="1" id="KW-1133">Transmembrane helix</keyword>
<name>A0A8J2K6V7_9HEXA</name>
<feature type="transmembrane region" description="Helical" evidence="1">
    <location>
        <begin position="40"/>
        <end position="58"/>
    </location>
</feature>
<accession>A0A8J2K6V7</accession>
<dbReference type="Proteomes" id="UP000708208">
    <property type="component" value="Unassembled WGS sequence"/>
</dbReference>
<dbReference type="EMBL" id="CAJVCH010259028">
    <property type="protein sequence ID" value="CAG7733920.1"/>
    <property type="molecule type" value="Genomic_DNA"/>
</dbReference>
<sequence length="76" mass="8226">MRWSFEQLHHQLQKVKLGFGTLGNAITTAFSGAALMANPFGLLAVAISAVIAGLVALTKAPKQQKRQQLNIKKPQK</sequence>
<gene>
    <name evidence="2" type="ORF">AFUS01_LOCUS22336</name>
</gene>
<evidence type="ECO:0000313" key="2">
    <source>
        <dbReference type="EMBL" id="CAG7733920.1"/>
    </source>
</evidence>
<keyword evidence="1" id="KW-0812">Transmembrane</keyword>
<evidence type="ECO:0000256" key="1">
    <source>
        <dbReference type="SAM" id="Phobius"/>
    </source>
</evidence>
<comment type="caution">
    <text evidence="2">The sequence shown here is derived from an EMBL/GenBank/DDBJ whole genome shotgun (WGS) entry which is preliminary data.</text>
</comment>
<evidence type="ECO:0000313" key="3">
    <source>
        <dbReference type="Proteomes" id="UP000708208"/>
    </source>
</evidence>
<keyword evidence="1" id="KW-0472">Membrane</keyword>
<organism evidence="2 3">
    <name type="scientific">Allacma fusca</name>
    <dbReference type="NCBI Taxonomy" id="39272"/>
    <lineage>
        <taxon>Eukaryota</taxon>
        <taxon>Metazoa</taxon>
        <taxon>Ecdysozoa</taxon>
        <taxon>Arthropoda</taxon>
        <taxon>Hexapoda</taxon>
        <taxon>Collembola</taxon>
        <taxon>Symphypleona</taxon>
        <taxon>Sminthuridae</taxon>
        <taxon>Allacma</taxon>
    </lineage>
</organism>
<protein>
    <submittedName>
        <fullName evidence="2">Uncharacterized protein</fullName>
    </submittedName>
</protein>
<proteinExistence type="predicted"/>
<keyword evidence="3" id="KW-1185">Reference proteome</keyword>